<keyword evidence="2" id="KW-0560">Oxidoreductase</keyword>
<protein>
    <recommendedName>
        <fullName evidence="3">GFO/IDH/MocA-like oxidoreductase domain-containing protein</fullName>
    </recommendedName>
</protein>
<dbReference type="Gene3D" id="3.30.360.10">
    <property type="entry name" value="Dihydrodipicolinate Reductase, domain 2"/>
    <property type="match status" value="1"/>
</dbReference>
<dbReference type="PANTHER" id="PTHR42840">
    <property type="entry name" value="NAD(P)-BINDING ROSSMANN-FOLD SUPERFAMILY PROTEIN-RELATED"/>
    <property type="match status" value="1"/>
</dbReference>
<evidence type="ECO:0000256" key="2">
    <source>
        <dbReference type="ARBA" id="ARBA00023002"/>
    </source>
</evidence>
<dbReference type="InterPro" id="IPR055170">
    <property type="entry name" value="GFO_IDH_MocA-like_dom"/>
</dbReference>
<proteinExistence type="inferred from homology"/>
<dbReference type="Pfam" id="PF22725">
    <property type="entry name" value="GFO_IDH_MocA_C3"/>
    <property type="match status" value="1"/>
</dbReference>
<comment type="caution">
    <text evidence="4">The sequence shown here is derived from an EMBL/GenBank/DDBJ whole genome shotgun (WGS) entry which is preliminary data.</text>
</comment>
<evidence type="ECO:0000259" key="3">
    <source>
        <dbReference type="Pfam" id="PF22725"/>
    </source>
</evidence>
<comment type="similarity">
    <text evidence="1">Belongs to the Gfo/Idh/MocA family.</text>
</comment>
<feature type="domain" description="GFO/IDH/MocA-like oxidoreductase" evidence="3">
    <location>
        <begin position="1"/>
        <end position="70"/>
    </location>
</feature>
<dbReference type="SUPFAM" id="SSF55347">
    <property type="entry name" value="Glyceraldehyde-3-phosphate dehydrogenase-like, C-terminal domain"/>
    <property type="match status" value="1"/>
</dbReference>
<evidence type="ECO:0000313" key="5">
    <source>
        <dbReference type="Proteomes" id="UP001217089"/>
    </source>
</evidence>
<dbReference type="Proteomes" id="UP001217089">
    <property type="component" value="Unassembled WGS sequence"/>
</dbReference>
<accession>A0ABQ9F2P9</accession>
<evidence type="ECO:0000256" key="1">
    <source>
        <dbReference type="ARBA" id="ARBA00010928"/>
    </source>
</evidence>
<name>A0ABQ9F2P9_TEGGR</name>
<gene>
    <name evidence="4" type="ORF">KUTeg_012315</name>
</gene>
<reference evidence="4 5" key="1">
    <citation type="submission" date="2022-12" db="EMBL/GenBank/DDBJ databases">
        <title>Chromosome-level genome of Tegillarca granosa.</title>
        <authorList>
            <person name="Kim J."/>
        </authorList>
    </citation>
    <scope>NUCLEOTIDE SEQUENCE [LARGE SCALE GENOMIC DNA]</scope>
    <source>
        <strain evidence="4">Teg-2019</strain>
        <tissue evidence="4">Adductor muscle</tissue>
    </source>
</reference>
<evidence type="ECO:0000313" key="4">
    <source>
        <dbReference type="EMBL" id="KAJ8310450.1"/>
    </source>
</evidence>
<dbReference type="PANTHER" id="PTHR42840:SF3">
    <property type="entry name" value="BINDING ROSSMANN FOLD OXIDOREDUCTASE, PUTATIVE (AFU_ORTHOLOGUE AFUA_2G10240)-RELATED"/>
    <property type="match status" value="1"/>
</dbReference>
<organism evidence="4 5">
    <name type="scientific">Tegillarca granosa</name>
    <name type="common">Malaysian cockle</name>
    <name type="synonym">Anadara granosa</name>
    <dbReference type="NCBI Taxonomy" id="220873"/>
    <lineage>
        <taxon>Eukaryota</taxon>
        <taxon>Metazoa</taxon>
        <taxon>Spiralia</taxon>
        <taxon>Lophotrochozoa</taxon>
        <taxon>Mollusca</taxon>
        <taxon>Bivalvia</taxon>
        <taxon>Autobranchia</taxon>
        <taxon>Pteriomorphia</taxon>
        <taxon>Arcoida</taxon>
        <taxon>Arcoidea</taxon>
        <taxon>Arcidae</taxon>
        <taxon>Tegillarca</taxon>
    </lineage>
</organism>
<sequence length="199" mass="22475">MCRWMSGSRPQTVYVQGNAFDPEIAKCNDLDHVLVTIKFENGVIANIDNGRADGYGYDNRLEVLCDRGMLSIDNRLTNLVTEHGDAVTSIPRIDQDFLTRYLDAYANEIDHFLDVMEGKCELQVTKEDTIQAMKLVEACNKSISTQGPMRCHDVFLVKVFETSLKSAFLIKSIIEKFFNNWNVYRQNASESLSSSDADG</sequence>
<keyword evidence="5" id="KW-1185">Reference proteome</keyword>
<dbReference type="EMBL" id="JARBDR010000640">
    <property type="protein sequence ID" value="KAJ8310450.1"/>
    <property type="molecule type" value="Genomic_DNA"/>
</dbReference>